<feature type="region of interest" description="Disordered" evidence="1">
    <location>
        <begin position="145"/>
        <end position="167"/>
    </location>
</feature>
<feature type="region of interest" description="Disordered" evidence="1">
    <location>
        <begin position="38"/>
        <end position="96"/>
    </location>
</feature>
<dbReference type="Proteomes" id="UP001286313">
    <property type="component" value="Unassembled WGS sequence"/>
</dbReference>
<keyword evidence="3" id="KW-1185">Reference proteome</keyword>
<evidence type="ECO:0000313" key="3">
    <source>
        <dbReference type="Proteomes" id="UP001286313"/>
    </source>
</evidence>
<accession>A0AAE1EVY3</accession>
<protein>
    <submittedName>
        <fullName evidence="2">Uncharacterized protein</fullName>
    </submittedName>
</protein>
<proteinExistence type="predicted"/>
<comment type="caution">
    <text evidence="2">The sequence shown here is derived from an EMBL/GenBank/DDBJ whole genome shotgun (WGS) entry which is preliminary data.</text>
</comment>
<feature type="compositionally biased region" description="Polar residues" evidence="1">
    <location>
        <begin position="155"/>
        <end position="167"/>
    </location>
</feature>
<gene>
    <name evidence="2" type="ORF">Pcinc_031667</name>
</gene>
<evidence type="ECO:0000256" key="1">
    <source>
        <dbReference type="SAM" id="MobiDB-lite"/>
    </source>
</evidence>
<reference evidence="2" key="1">
    <citation type="submission" date="2023-10" db="EMBL/GenBank/DDBJ databases">
        <title>Genome assemblies of two species of porcelain crab, Petrolisthes cinctipes and Petrolisthes manimaculis (Anomura: Porcellanidae).</title>
        <authorList>
            <person name="Angst P."/>
        </authorList>
    </citation>
    <scope>NUCLEOTIDE SEQUENCE</scope>
    <source>
        <strain evidence="2">PB745_01</strain>
        <tissue evidence="2">Gill</tissue>
    </source>
</reference>
<dbReference type="EMBL" id="JAWQEG010004232">
    <property type="protein sequence ID" value="KAK3862482.1"/>
    <property type="molecule type" value="Genomic_DNA"/>
</dbReference>
<name>A0AAE1EVY3_PETCI</name>
<evidence type="ECO:0000313" key="2">
    <source>
        <dbReference type="EMBL" id="KAK3862482.1"/>
    </source>
</evidence>
<feature type="compositionally biased region" description="Low complexity" evidence="1">
    <location>
        <begin position="38"/>
        <end position="83"/>
    </location>
</feature>
<organism evidence="2 3">
    <name type="scientific">Petrolisthes cinctipes</name>
    <name type="common">Flat porcelain crab</name>
    <dbReference type="NCBI Taxonomy" id="88211"/>
    <lineage>
        <taxon>Eukaryota</taxon>
        <taxon>Metazoa</taxon>
        <taxon>Ecdysozoa</taxon>
        <taxon>Arthropoda</taxon>
        <taxon>Crustacea</taxon>
        <taxon>Multicrustacea</taxon>
        <taxon>Malacostraca</taxon>
        <taxon>Eumalacostraca</taxon>
        <taxon>Eucarida</taxon>
        <taxon>Decapoda</taxon>
        <taxon>Pleocyemata</taxon>
        <taxon>Anomura</taxon>
        <taxon>Galatheoidea</taxon>
        <taxon>Porcellanidae</taxon>
        <taxon>Petrolisthes</taxon>
    </lineage>
</organism>
<dbReference type="AlphaFoldDB" id="A0AAE1EVY3"/>
<sequence>MSYIPIPNTPHLPIHSFLPVHPPIHSFLPVHPPYSSTLTSTHSSQSMHSPYSSTLTSTHSSQSMHPPYSSTFTSTHSSQSTLTIPPPSHPLTPPSPPPPLFLHPPCVTPASGCWDLVVSRPGLHLFHQITTQFYLHTQTEHAPTHTLSIHHPSPFSHTQARYSQCDN</sequence>
<feature type="compositionally biased region" description="Pro residues" evidence="1">
    <location>
        <begin position="84"/>
        <end position="96"/>
    </location>
</feature>